<keyword evidence="2" id="KW-1133">Transmembrane helix</keyword>
<feature type="compositionally biased region" description="Pro residues" evidence="1">
    <location>
        <begin position="62"/>
        <end position="91"/>
    </location>
</feature>
<dbReference type="Proteomes" id="UP000121920">
    <property type="component" value="Segment"/>
</dbReference>
<feature type="region of interest" description="Disordered" evidence="1">
    <location>
        <begin position="60"/>
        <end position="101"/>
    </location>
</feature>
<evidence type="ECO:0000256" key="2">
    <source>
        <dbReference type="SAM" id="Phobius"/>
    </source>
</evidence>
<dbReference type="RefSeq" id="YP_007518334.1">
    <property type="nucleotide sequence ID" value="NC_020487.1"/>
</dbReference>
<keyword evidence="2" id="KW-0812">Transmembrane</keyword>
<evidence type="ECO:0000313" key="4">
    <source>
        <dbReference type="Proteomes" id="UP000121920"/>
    </source>
</evidence>
<name>G0ZAJ6_9ADEN</name>
<keyword evidence="2" id="KW-0472">Membrane</keyword>
<evidence type="ECO:0000256" key="1">
    <source>
        <dbReference type="SAM" id="MobiDB-lite"/>
    </source>
</evidence>
<proteinExistence type="predicted"/>
<organism evidence="3 4">
    <name type="scientific">titi monkey adenovirus 1</name>
    <dbReference type="NCBI Taxonomy" id="3123084"/>
    <lineage>
        <taxon>Viruses</taxon>
        <taxon>Varidnaviria</taxon>
        <taxon>Bamfordvirae</taxon>
        <taxon>Preplasmiviricota</taxon>
        <taxon>Polisuviricotina</taxon>
        <taxon>Pharingeaviricetes</taxon>
        <taxon>Rowavirales</taxon>
        <taxon>Adenoviridae</taxon>
        <taxon>Mastadenovirus</taxon>
        <taxon>Mastadenovirus simuli</taxon>
        <taxon>Platyrrhini mastadenovirus A</taxon>
    </lineage>
</organism>
<dbReference type="KEGG" id="vg:15486139"/>
<dbReference type="GeneID" id="15486139"/>
<feature type="transmembrane region" description="Helical" evidence="2">
    <location>
        <begin position="25"/>
        <end position="45"/>
    </location>
</feature>
<accession>G0ZAJ6</accession>
<reference evidence="3 4" key="1">
    <citation type="journal article" date="2011" name="PLoS Pathog.">
        <title>Cross-species transmission of a novel adenovirus associated with a fulminant pneumonia outbreak in a new world monkey colony.</title>
        <authorList>
            <person name="Chen E.C."/>
            <person name="Yagi S."/>
            <person name="Kelly K.R."/>
            <person name="Mendoza S.P."/>
            <person name="Maninger N."/>
            <person name="Rosenthal A."/>
            <person name="Spinner A."/>
            <person name="Bales K.L."/>
            <person name="Schnurr D.P."/>
            <person name="Lerche N.W."/>
            <person name="Chiu C.Y."/>
        </authorList>
    </citation>
    <scope>NUCLEOTIDE SEQUENCE [LARGE SCALE GENOMIC DNA]</scope>
</reference>
<keyword evidence="4" id="KW-1185">Reference proteome</keyword>
<protein>
    <submittedName>
        <fullName evidence="3">E3 RID-alpha</fullName>
    </submittedName>
</protein>
<sequence length="116" mass="12742">MNCTLDFYGKIFFFRDPCECTTMDYGIYLIYEIMLLISAGLAAAIMHTNYLKLPWVKSPNSNAPPSPPPSPPPQPPAAVALIPPPPPPPPVYARVDPDPPPAYFEIYFGDDGTESD</sequence>
<evidence type="ECO:0000313" key="3">
    <source>
        <dbReference type="EMBL" id="AEK98467.1"/>
    </source>
</evidence>
<dbReference type="EMBL" id="HQ913600">
    <property type="protein sequence ID" value="AEK98467.1"/>
    <property type="molecule type" value="Genomic_DNA"/>
</dbReference>